<dbReference type="GO" id="GO:0005886">
    <property type="term" value="C:plasma membrane"/>
    <property type="evidence" value="ECO:0007669"/>
    <property type="project" value="UniProtKB-SubCell"/>
</dbReference>
<comment type="caution">
    <text evidence="8">The sequence shown here is derived from an EMBL/GenBank/DDBJ whole genome shotgun (WGS) entry which is preliminary data.</text>
</comment>
<evidence type="ECO:0000256" key="4">
    <source>
        <dbReference type="ARBA" id="ARBA00022692"/>
    </source>
</evidence>
<keyword evidence="3" id="KW-1003">Cell membrane</keyword>
<gene>
    <name evidence="8" type="ORF">CK936_28325</name>
</gene>
<keyword evidence="5" id="KW-1133">Transmembrane helix</keyword>
<evidence type="ECO:0000313" key="8">
    <source>
        <dbReference type="EMBL" id="PAU45650.1"/>
    </source>
</evidence>
<dbReference type="InterPro" id="IPR008693">
    <property type="entry name" value="MmpS"/>
</dbReference>
<comment type="subcellular location">
    <subcellularLocation>
        <location evidence="1">Cell membrane</location>
    </subcellularLocation>
</comment>
<evidence type="ECO:0000256" key="6">
    <source>
        <dbReference type="ARBA" id="ARBA00023136"/>
    </source>
</evidence>
<evidence type="ECO:0000256" key="1">
    <source>
        <dbReference type="ARBA" id="ARBA00004236"/>
    </source>
</evidence>
<dbReference type="Pfam" id="PF05423">
    <property type="entry name" value="Mycobact_memb"/>
    <property type="match status" value="1"/>
</dbReference>
<evidence type="ECO:0000313" key="9">
    <source>
        <dbReference type="Proteomes" id="UP000218944"/>
    </source>
</evidence>
<feature type="signal peptide" evidence="7">
    <location>
        <begin position="1"/>
        <end position="20"/>
    </location>
</feature>
<proteinExistence type="inferred from homology"/>
<name>A0A2A2D2U0_9ACTN</name>
<keyword evidence="6" id="KW-0472">Membrane</keyword>
<comment type="similarity">
    <text evidence="2">Belongs to the MmpS family.</text>
</comment>
<keyword evidence="9" id="KW-1185">Reference proteome</keyword>
<organism evidence="8 9">
    <name type="scientific">Streptomyces albireticuli</name>
    <dbReference type="NCBI Taxonomy" id="1940"/>
    <lineage>
        <taxon>Bacteria</taxon>
        <taxon>Bacillati</taxon>
        <taxon>Actinomycetota</taxon>
        <taxon>Actinomycetes</taxon>
        <taxon>Kitasatosporales</taxon>
        <taxon>Streptomycetaceae</taxon>
        <taxon>Streptomyces</taxon>
    </lineage>
</organism>
<keyword evidence="4" id="KW-0812">Transmembrane</keyword>
<accession>A0A2A2D2U0</accession>
<protein>
    <recommendedName>
        <fullName evidence="10">MmpS family membrane protein</fullName>
    </recommendedName>
</protein>
<feature type="chain" id="PRO_5038993975" description="MmpS family membrane protein" evidence="7">
    <location>
        <begin position="21"/>
        <end position="141"/>
    </location>
</feature>
<reference evidence="8 9" key="1">
    <citation type="submission" date="2017-08" db="EMBL/GenBank/DDBJ databases">
        <title>Genome sequence of Streptomyces albireticuli NRRL B-1670.</title>
        <authorList>
            <person name="Graham D.E."/>
            <person name="Mahan K.M."/>
            <person name="Klingeman D.M."/>
            <person name="Hettich R.L."/>
            <person name="Parry R.J."/>
            <person name="Spain J.C."/>
        </authorList>
    </citation>
    <scope>NUCLEOTIDE SEQUENCE [LARGE SCALE GENOMIC DNA]</scope>
    <source>
        <strain evidence="8 9">NRRL B-1670</strain>
    </source>
</reference>
<dbReference type="Proteomes" id="UP000218944">
    <property type="component" value="Unassembled WGS sequence"/>
</dbReference>
<dbReference type="Gene3D" id="2.60.40.2880">
    <property type="entry name" value="MmpS1-5, C-terminal soluble domain"/>
    <property type="match status" value="1"/>
</dbReference>
<evidence type="ECO:0000256" key="7">
    <source>
        <dbReference type="SAM" id="SignalP"/>
    </source>
</evidence>
<dbReference type="PROSITE" id="PS51257">
    <property type="entry name" value="PROKAR_LIPOPROTEIN"/>
    <property type="match status" value="1"/>
</dbReference>
<dbReference type="EMBL" id="NSJV01000549">
    <property type="protein sequence ID" value="PAU45650.1"/>
    <property type="molecule type" value="Genomic_DNA"/>
</dbReference>
<evidence type="ECO:0000256" key="3">
    <source>
        <dbReference type="ARBA" id="ARBA00022475"/>
    </source>
</evidence>
<dbReference type="AlphaFoldDB" id="A0A2A2D2U0"/>
<evidence type="ECO:0000256" key="5">
    <source>
        <dbReference type="ARBA" id="ARBA00022989"/>
    </source>
</evidence>
<evidence type="ECO:0000256" key="2">
    <source>
        <dbReference type="ARBA" id="ARBA00007531"/>
    </source>
</evidence>
<sequence>MKRPLRHTLSALALTGLALAAVGCGAVKEKAEEKVTEKVDQATNETYEVTYEITGSGTASVDFNGGKGTATAPELETLAEAELPWTKTVTLKGIAAPTVQAVIVDGEVSCKITHKGKVIKENSAKGAAAAASCVAMSPIVK</sequence>
<dbReference type="InterPro" id="IPR038468">
    <property type="entry name" value="MmpS_C"/>
</dbReference>
<keyword evidence="7" id="KW-0732">Signal</keyword>
<dbReference type="RefSeq" id="WP_095583794.1">
    <property type="nucleotide sequence ID" value="NZ_JAJQQQ010000003.1"/>
</dbReference>
<evidence type="ECO:0008006" key="10">
    <source>
        <dbReference type="Google" id="ProtNLM"/>
    </source>
</evidence>